<dbReference type="PANTHER" id="PTHR13947">
    <property type="entry name" value="GNAT FAMILY N-ACETYLTRANSFERASE"/>
    <property type="match status" value="1"/>
</dbReference>
<comment type="caution">
    <text evidence="3">The sequence shown here is derived from an EMBL/GenBank/DDBJ whole genome shotgun (WGS) entry which is preliminary data.</text>
</comment>
<dbReference type="PROSITE" id="PS51186">
    <property type="entry name" value="GNAT"/>
    <property type="match status" value="1"/>
</dbReference>
<dbReference type="CDD" id="cd04301">
    <property type="entry name" value="NAT_SF"/>
    <property type="match status" value="1"/>
</dbReference>
<dbReference type="InterPro" id="IPR050769">
    <property type="entry name" value="NAT_camello-type"/>
</dbReference>
<keyword evidence="1 3" id="KW-0808">Transferase</keyword>
<evidence type="ECO:0000259" key="2">
    <source>
        <dbReference type="PROSITE" id="PS51186"/>
    </source>
</evidence>
<name>A0A0A0EDR6_9RHOB</name>
<dbReference type="Pfam" id="PF00583">
    <property type="entry name" value="Acetyltransf_1"/>
    <property type="match status" value="1"/>
</dbReference>
<evidence type="ECO:0000313" key="4">
    <source>
        <dbReference type="Proteomes" id="UP000030004"/>
    </source>
</evidence>
<keyword evidence="4" id="KW-1185">Reference proteome</keyword>
<dbReference type="InterPro" id="IPR016181">
    <property type="entry name" value="Acyl_CoA_acyltransferase"/>
</dbReference>
<dbReference type="PANTHER" id="PTHR13947:SF37">
    <property type="entry name" value="LD18367P"/>
    <property type="match status" value="1"/>
</dbReference>
<protein>
    <submittedName>
        <fullName evidence="3">Acetyltransferase</fullName>
    </submittedName>
</protein>
<organism evidence="3 4">
    <name type="scientific">Pseudooceanicola atlanticus</name>
    <dbReference type="NCBI Taxonomy" id="1461694"/>
    <lineage>
        <taxon>Bacteria</taxon>
        <taxon>Pseudomonadati</taxon>
        <taxon>Pseudomonadota</taxon>
        <taxon>Alphaproteobacteria</taxon>
        <taxon>Rhodobacterales</taxon>
        <taxon>Paracoccaceae</taxon>
        <taxon>Pseudooceanicola</taxon>
    </lineage>
</organism>
<dbReference type="AlphaFoldDB" id="A0A0A0EDR6"/>
<evidence type="ECO:0000313" key="3">
    <source>
        <dbReference type="EMBL" id="KGM49121.1"/>
    </source>
</evidence>
<reference evidence="3 4" key="1">
    <citation type="journal article" date="2015" name="Antonie Van Leeuwenhoek">
        <title>Pseudooceanicola atlanticus gen. nov. sp. nov., isolated from surface seawater of the Atlantic Ocean and reclassification of Oceanicola batsensis, Oceanicola marinus, Oceanicola nitratireducens, Oceanicola nanhaiensis, Oceanicola antarcticus and Oceanicola flagellatus, as Pseudooceanicola batsensis comb. nov., Pseudooceanicola marinus comb. nov., Pseudooceanicola nitratireducens comb. nov., Pseudooceanicola nanhaiensis comb. nov., Pseudooceanicola antarcticus comb. nov., and Pseudooceanicola flagellatus comb. nov.</title>
        <authorList>
            <person name="Lai Q."/>
            <person name="Li G."/>
            <person name="Liu X."/>
            <person name="Du Y."/>
            <person name="Sun F."/>
            <person name="Shao Z."/>
        </authorList>
    </citation>
    <scope>NUCLEOTIDE SEQUENCE [LARGE SCALE GENOMIC DNA]</scope>
    <source>
        <strain evidence="3 4">22II-s11g</strain>
    </source>
</reference>
<sequence>MSVVNLRPLDPGDLGWVVMAQTRLYVREYGWNGDYEALVLEILGAYARRQPNPRENGWIAEVNGQMAGAVFVMEKSPDIAQLRLLHVEEAARGYGLGGRLVDACIGFAREAGYSRLELWTNDVLAGARRLYQARGFTLMSEARHHSFGQDLNGQDWGLDL</sequence>
<dbReference type="SUPFAM" id="SSF55729">
    <property type="entry name" value="Acyl-CoA N-acyltransferases (Nat)"/>
    <property type="match status" value="1"/>
</dbReference>
<proteinExistence type="predicted"/>
<dbReference type="STRING" id="1461694.ATO9_10610"/>
<dbReference type="Proteomes" id="UP000030004">
    <property type="component" value="Unassembled WGS sequence"/>
</dbReference>
<accession>A0A0A0EDR6</accession>
<dbReference type="Gene3D" id="3.40.630.30">
    <property type="match status" value="1"/>
</dbReference>
<dbReference type="eggNOG" id="COG0454">
    <property type="taxonomic scope" value="Bacteria"/>
</dbReference>
<dbReference type="RefSeq" id="WP_043748168.1">
    <property type="nucleotide sequence ID" value="NZ_AQQX01000003.1"/>
</dbReference>
<feature type="domain" description="N-acetyltransferase" evidence="2">
    <location>
        <begin position="4"/>
        <end position="160"/>
    </location>
</feature>
<dbReference type="GO" id="GO:0008080">
    <property type="term" value="F:N-acetyltransferase activity"/>
    <property type="evidence" value="ECO:0007669"/>
    <property type="project" value="InterPro"/>
</dbReference>
<dbReference type="EMBL" id="AQQX01000003">
    <property type="protein sequence ID" value="KGM49121.1"/>
    <property type="molecule type" value="Genomic_DNA"/>
</dbReference>
<dbReference type="InterPro" id="IPR000182">
    <property type="entry name" value="GNAT_dom"/>
</dbReference>
<gene>
    <name evidence="3" type="ORF">ATO9_10610</name>
</gene>
<evidence type="ECO:0000256" key="1">
    <source>
        <dbReference type="ARBA" id="ARBA00022679"/>
    </source>
</evidence>
<dbReference type="OrthoDB" id="273614at2"/>